<reference evidence="1" key="1">
    <citation type="submission" date="2018-05" db="EMBL/GenBank/DDBJ databases">
        <authorList>
            <person name="Lanie J.A."/>
            <person name="Ng W.-L."/>
            <person name="Kazmierczak K.M."/>
            <person name="Andrzejewski T.M."/>
            <person name="Davidsen T.M."/>
            <person name="Wayne K.J."/>
            <person name="Tettelin H."/>
            <person name="Glass J.I."/>
            <person name="Rusch D."/>
            <person name="Podicherti R."/>
            <person name="Tsui H.-C.T."/>
            <person name="Winkler M.E."/>
        </authorList>
    </citation>
    <scope>NUCLEOTIDE SEQUENCE</scope>
</reference>
<evidence type="ECO:0000313" key="1">
    <source>
        <dbReference type="EMBL" id="SVB91584.1"/>
    </source>
</evidence>
<sequence length="28" mass="3202">VAIPIIFGLLALWSFYISLIKKHSLEDN</sequence>
<dbReference type="AlphaFoldDB" id="A0A382HW08"/>
<organism evidence="1">
    <name type="scientific">marine metagenome</name>
    <dbReference type="NCBI Taxonomy" id="408172"/>
    <lineage>
        <taxon>unclassified sequences</taxon>
        <taxon>metagenomes</taxon>
        <taxon>ecological metagenomes</taxon>
    </lineage>
</organism>
<protein>
    <submittedName>
        <fullName evidence="1">Uncharacterized protein</fullName>
    </submittedName>
</protein>
<feature type="non-terminal residue" evidence="1">
    <location>
        <position position="1"/>
    </location>
</feature>
<accession>A0A382HW08</accession>
<gene>
    <name evidence="1" type="ORF">METZ01_LOCUS244438</name>
</gene>
<dbReference type="EMBL" id="UINC01063687">
    <property type="protein sequence ID" value="SVB91584.1"/>
    <property type="molecule type" value="Genomic_DNA"/>
</dbReference>
<proteinExistence type="predicted"/>
<name>A0A382HW08_9ZZZZ</name>